<feature type="transmembrane region" description="Helical" evidence="10">
    <location>
        <begin position="56"/>
        <end position="74"/>
    </location>
</feature>
<accession>A0A443NNG4</accession>
<dbReference type="GO" id="GO:0051119">
    <property type="term" value="F:sugar transmembrane transporter activity"/>
    <property type="evidence" value="ECO:0007669"/>
    <property type="project" value="InterPro"/>
</dbReference>
<evidence type="ECO:0000256" key="10">
    <source>
        <dbReference type="SAM" id="Phobius"/>
    </source>
</evidence>
<feature type="transmembrane region" description="Helical" evidence="10">
    <location>
        <begin position="6"/>
        <end position="25"/>
    </location>
</feature>
<feature type="region of interest" description="Disordered" evidence="9">
    <location>
        <begin position="383"/>
        <end position="417"/>
    </location>
</feature>
<keyword evidence="8 10" id="KW-0472">Membrane</keyword>
<dbReference type="Gene3D" id="1.20.1280.290">
    <property type="match status" value="1"/>
</dbReference>
<evidence type="ECO:0000256" key="9">
    <source>
        <dbReference type="SAM" id="MobiDB-lite"/>
    </source>
</evidence>
<dbReference type="InterPro" id="IPR004316">
    <property type="entry name" value="SWEET_rpt"/>
</dbReference>
<proteinExistence type="inferred from homology"/>
<keyword evidence="7 10" id="KW-1133">Transmembrane helix</keyword>
<feature type="region of interest" description="Disordered" evidence="9">
    <location>
        <begin position="289"/>
        <end position="318"/>
    </location>
</feature>
<evidence type="ECO:0000256" key="3">
    <source>
        <dbReference type="ARBA" id="ARBA00022448"/>
    </source>
</evidence>
<comment type="caution">
    <text evidence="11">The sequence shown here is derived from an EMBL/GenBank/DDBJ whole genome shotgun (WGS) entry which is preliminary data.</text>
</comment>
<evidence type="ECO:0000256" key="5">
    <source>
        <dbReference type="ARBA" id="ARBA00022692"/>
    </source>
</evidence>
<feature type="compositionally biased region" description="Polar residues" evidence="9">
    <location>
        <begin position="307"/>
        <end position="316"/>
    </location>
</feature>
<evidence type="ECO:0000256" key="2">
    <source>
        <dbReference type="ARBA" id="ARBA00007809"/>
    </source>
</evidence>
<dbReference type="AlphaFoldDB" id="A0A443NNG4"/>
<evidence type="ECO:0000256" key="1">
    <source>
        <dbReference type="ARBA" id="ARBA00004127"/>
    </source>
</evidence>
<feature type="compositionally biased region" description="Polar residues" evidence="9">
    <location>
        <begin position="289"/>
        <end position="298"/>
    </location>
</feature>
<dbReference type="PANTHER" id="PTHR10791">
    <property type="entry name" value="RAG1-ACTIVATING PROTEIN 1"/>
    <property type="match status" value="1"/>
</dbReference>
<keyword evidence="12" id="KW-1185">Reference proteome</keyword>
<dbReference type="InterPro" id="IPR047664">
    <property type="entry name" value="SWEET"/>
</dbReference>
<dbReference type="Proteomes" id="UP000283530">
    <property type="component" value="Unassembled WGS sequence"/>
</dbReference>
<dbReference type="Pfam" id="PF03083">
    <property type="entry name" value="MtN3_slv"/>
    <property type="match status" value="1"/>
</dbReference>
<keyword evidence="3" id="KW-0813">Transport</keyword>
<organism evidence="11 12">
    <name type="scientific">Cinnamomum micranthum f. kanehirae</name>
    <dbReference type="NCBI Taxonomy" id="337451"/>
    <lineage>
        <taxon>Eukaryota</taxon>
        <taxon>Viridiplantae</taxon>
        <taxon>Streptophyta</taxon>
        <taxon>Embryophyta</taxon>
        <taxon>Tracheophyta</taxon>
        <taxon>Spermatophyta</taxon>
        <taxon>Magnoliopsida</taxon>
        <taxon>Magnoliidae</taxon>
        <taxon>Laurales</taxon>
        <taxon>Lauraceae</taxon>
        <taxon>Cinnamomum</taxon>
    </lineage>
</organism>
<keyword evidence="4 11" id="KW-0762">Sugar transport</keyword>
<sequence>MAIFSIHHPWAFSCGLLVLLVWLMCRLNRSELNLLSSQAYTFVRVYKRKSTEKFQSVPYVVALFSAMMWIYYAFVKSDAMLLITINAAGCVIETTYIALFVIYAPRKARIFTAKLVFLLNVGLFSLIVLLTILLAKGSSRVKVLGSICVAFSVSVFIAPLSIMVGQPDPLSSPKVAPLNACTPTPAPTTTAPWPPSSGRVPWRAALPTPAPATLPPPPAPAPLLPLLPPPGLPGRPPLLPLRARRPQASAPVAPTRAPRLAPVWSPSHGLHHHFTWCSEHVLGSSFLESSTADSTSPTARLGGNGAGPTSRSSPTPTGVVAPAASSILVASPSLAPRRCCRLAHPCCLAKPSAPALPLLSTPGARHCHCCPPGARRRCLAWPGAQTSSRPPLASPASKASTPMAPTAPTPAPDVAAS</sequence>
<dbReference type="EMBL" id="QPKB01000003">
    <property type="protein sequence ID" value="RWR80057.1"/>
    <property type="molecule type" value="Genomic_DNA"/>
</dbReference>
<dbReference type="GO" id="GO:0012505">
    <property type="term" value="C:endomembrane system"/>
    <property type="evidence" value="ECO:0007669"/>
    <property type="project" value="UniProtKB-SubCell"/>
</dbReference>
<evidence type="ECO:0000256" key="4">
    <source>
        <dbReference type="ARBA" id="ARBA00022597"/>
    </source>
</evidence>
<dbReference type="GO" id="GO:0016020">
    <property type="term" value="C:membrane"/>
    <property type="evidence" value="ECO:0007669"/>
    <property type="project" value="InterPro"/>
</dbReference>
<dbReference type="PANTHER" id="PTHR10791:SF22">
    <property type="entry name" value="BIDIRECTIONAL SUGAR TRANSPORTER SWEET11"/>
    <property type="match status" value="1"/>
</dbReference>
<dbReference type="FunFam" id="1.20.1280.290:FF:000001">
    <property type="entry name" value="Bidirectional sugar transporter SWEET"/>
    <property type="match status" value="1"/>
</dbReference>
<evidence type="ECO:0000256" key="6">
    <source>
        <dbReference type="ARBA" id="ARBA00022737"/>
    </source>
</evidence>
<evidence type="ECO:0000313" key="11">
    <source>
        <dbReference type="EMBL" id="RWR80057.1"/>
    </source>
</evidence>
<gene>
    <name evidence="11" type="ORF">CKAN_00867000</name>
</gene>
<reference evidence="11 12" key="1">
    <citation type="journal article" date="2019" name="Nat. Plants">
        <title>Stout camphor tree genome fills gaps in understanding of flowering plant genome evolution.</title>
        <authorList>
            <person name="Chaw S.M."/>
            <person name="Liu Y.C."/>
            <person name="Wu Y.W."/>
            <person name="Wang H.Y."/>
            <person name="Lin C.I."/>
            <person name="Wu C.S."/>
            <person name="Ke H.M."/>
            <person name="Chang L.Y."/>
            <person name="Hsu C.Y."/>
            <person name="Yang H.T."/>
            <person name="Sudianto E."/>
            <person name="Hsu M.H."/>
            <person name="Wu K.P."/>
            <person name="Wang L.N."/>
            <person name="Leebens-Mack J.H."/>
            <person name="Tsai I.J."/>
        </authorList>
    </citation>
    <scope>NUCLEOTIDE SEQUENCE [LARGE SCALE GENOMIC DNA]</scope>
    <source>
        <strain evidence="12">cv. Chaw 1501</strain>
        <tissue evidence="11">Young leaves</tissue>
    </source>
</reference>
<feature type="transmembrane region" description="Helical" evidence="10">
    <location>
        <begin position="141"/>
        <end position="164"/>
    </location>
</feature>
<comment type="similarity">
    <text evidence="2">Belongs to the SWEET sugar transporter family.</text>
</comment>
<comment type="subcellular location">
    <subcellularLocation>
        <location evidence="1">Endomembrane system</location>
        <topology evidence="1">Multi-pass membrane protein</topology>
    </subcellularLocation>
</comment>
<feature type="transmembrane region" description="Helical" evidence="10">
    <location>
        <begin position="115"/>
        <end position="135"/>
    </location>
</feature>
<protein>
    <submittedName>
        <fullName evidence="11">Bidirectional sugar transporter SWEET12</fullName>
    </submittedName>
</protein>
<dbReference type="OrthoDB" id="409725at2759"/>
<feature type="transmembrane region" description="Helical" evidence="10">
    <location>
        <begin position="80"/>
        <end position="103"/>
    </location>
</feature>
<name>A0A443NNG4_9MAGN</name>
<evidence type="ECO:0000256" key="8">
    <source>
        <dbReference type="ARBA" id="ARBA00023136"/>
    </source>
</evidence>
<keyword evidence="5 10" id="KW-0812">Transmembrane</keyword>
<keyword evidence="6" id="KW-0677">Repeat</keyword>
<evidence type="ECO:0000313" key="12">
    <source>
        <dbReference type="Proteomes" id="UP000283530"/>
    </source>
</evidence>
<feature type="compositionally biased region" description="Low complexity" evidence="9">
    <location>
        <begin position="394"/>
        <end position="404"/>
    </location>
</feature>
<evidence type="ECO:0000256" key="7">
    <source>
        <dbReference type="ARBA" id="ARBA00022989"/>
    </source>
</evidence>